<feature type="region of interest" description="Disordered" evidence="1">
    <location>
        <begin position="1"/>
        <end position="75"/>
    </location>
</feature>
<gene>
    <name evidence="2" type="ORF">CXG46_04965</name>
</gene>
<reference evidence="2 3" key="1">
    <citation type="submission" date="2017-12" db="EMBL/GenBank/DDBJ databases">
        <title>Pharmacopeia of the Arctic Ocean.</title>
        <authorList>
            <person name="Collins E."/>
            <person name="Ducluzeau A.-L."/>
        </authorList>
    </citation>
    <scope>NUCLEOTIDE SEQUENCE [LARGE SCALE GENOMIC DNA]</scope>
    <source>
        <strain evidence="2 3">DSM 23325</strain>
    </source>
</reference>
<dbReference type="Proteomes" id="UP000233565">
    <property type="component" value="Unassembled WGS sequence"/>
</dbReference>
<evidence type="ECO:0000313" key="2">
    <source>
        <dbReference type="EMBL" id="PKH43797.1"/>
    </source>
</evidence>
<sequence length="75" mass="8529">MDHRAERDGRGHHQRQPPHRLSGIGGRQPEQDPAGGGDDADLRHEPDQVEERPVRGAEPDELRDEVEPPSEQRRQ</sequence>
<accession>A0ABX4R1C3</accession>
<organism evidence="2 3">
    <name type="scientific">Nocardioides alpinus</name>
    <dbReference type="NCBI Taxonomy" id="748909"/>
    <lineage>
        <taxon>Bacteria</taxon>
        <taxon>Bacillati</taxon>
        <taxon>Actinomycetota</taxon>
        <taxon>Actinomycetes</taxon>
        <taxon>Propionibacteriales</taxon>
        <taxon>Nocardioidaceae</taxon>
        <taxon>Nocardioides</taxon>
    </lineage>
</organism>
<protein>
    <submittedName>
        <fullName evidence="2">Uncharacterized protein</fullName>
    </submittedName>
</protein>
<feature type="compositionally biased region" description="Basic and acidic residues" evidence="1">
    <location>
        <begin position="40"/>
        <end position="60"/>
    </location>
</feature>
<proteinExistence type="predicted"/>
<keyword evidence="3" id="KW-1185">Reference proteome</keyword>
<name>A0ABX4R1C3_9ACTN</name>
<evidence type="ECO:0000313" key="3">
    <source>
        <dbReference type="Proteomes" id="UP000233565"/>
    </source>
</evidence>
<evidence type="ECO:0000256" key="1">
    <source>
        <dbReference type="SAM" id="MobiDB-lite"/>
    </source>
</evidence>
<dbReference type="EMBL" id="PJBV01000011">
    <property type="protein sequence ID" value="PKH43797.1"/>
    <property type="molecule type" value="Genomic_DNA"/>
</dbReference>
<comment type="caution">
    <text evidence="2">The sequence shown here is derived from an EMBL/GenBank/DDBJ whole genome shotgun (WGS) entry which is preliminary data.</text>
</comment>
<feature type="compositionally biased region" description="Basic and acidic residues" evidence="1">
    <location>
        <begin position="1"/>
        <end position="11"/>
    </location>
</feature>